<accession>A0A9N9XX83</accession>
<comment type="caution">
    <text evidence="2">The sequence shown here is derived from an EMBL/GenBank/DDBJ whole genome shotgun (WGS) entry which is preliminary data.</text>
</comment>
<keyword evidence="3" id="KW-1185">Reference proteome</keyword>
<gene>
    <name evidence="2" type="ORF">CBYS24578_00011165</name>
</gene>
<organism evidence="2 3">
    <name type="scientific">Clonostachys byssicola</name>
    <dbReference type="NCBI Taxonomy" id="160290"/>
    <lineage>
        <taxon>Eukaryota</taxon>
        <taxon>Fungi</taxon>
        <taxon>Dikarya</taxon>
        <taxon>Ascomycota</taxon>
        <taxon>Pezizomycotina</taxon>
        <taxon>Sordariomycetes</taxon>
        <taxon>Hypocreomycetidae</taxon>
        <taxon>Hypocreales</taxon>
        <taxon>Bionectriaceae</taxon>
        <taxon>Clonostachys</taxon>
    </lineage>
</organism>
<feature type="region of interest" description="Disordered" evidence="1">
    <location>
        <begin position="403"/>
        <end position="424"/>
    </location>
</feature>
<dbReference type="AlphaFoldDB" id="A0A9N9XX83"/>
<sequence>MATGPGSSGQVSPQPTIHRVFGMMKAYLNEFERHSLNGFKTLREQYQEKDDEMSREISKAMDSYDKNSSSAGRKHVEEKLQSLLSHRASFRAEHNQGEEEEACEKRQLELLRPLQIALFHSFPIGSWDGIILHGPPKVLKDTDRKEQHPDEVIQHTVEETEGEFGTVDGAAMDGSASPEGVNGGSHNGEPCDEVLDQPANNEVAQPNEVRPDVISSNESDADPSHQYSRQPEDSGRGSHDLDSEFEPDIEEDSEEGDDGSALGVRIDEDVAVSGSKRKLPYASRSQPQKKPCQRERSPTKCRSKERTIRFKEVYENTRAGRKEIIVQFPANDGRWYIIRCEEHGIEFGGSNPLMDAAFHLGSLKHDKYSKAYKDVIEKMGIRVKYCTKSRAEQNNNAITNKVVQKNSSTSMDQTTASSQNTEDTLCDDIEPVMSDCDNDNEGNENPYIRRQPGEICLVYHCGEYIPVLVLPLEDMFEIGINGDLETLNLVQSMPDCCVYKLGTGRYGWKDKYEDGGRFESFRAHPGLCLTHNTLEMCDSLWVKGTNLGEFDLRDPAIVNQEYYQPLLRLILQLDANRAANKARVITGPGNHHPSSSGHVADGADGESCANPRDHGARIQPDNVSKQGHDGKDGPEDGRRSHTDRQENREDDTMISDGENVQNDDPPGSTGMSSPSLQQDGNYDNQRIVH</sequence>
<feature type="region of interest" description="Disordered" evidence="1">
    <location>
        <begin position="155"/>
        <end position="302"/>
    </location>
</feature>
<evidence type="ECO:0000313" key="2">
    <source>
        <dbReference type="EMBL" id="CAG9982890.1"/>
    </source>
</evidence>
<dbReference type="EMBL" id="CABFNO020001350">
    <property type="protein sequence ID" value="CAG9982890.1"/>
    <property type="molecule type" value="Genomic_DNA"/>
</dbReference>
<feature type="compositionally biased region" description="Polar residues" evidence="1">
    <location>
        <begin position="403"/>
        <end position="423"/>
    </location>
</feature>
<feature type="compositionally biased region" description="Basic and acidic residues" evidence="1">
    <location>
        <begin position="292"/>
        <end position="302"/>
    </location>
</feature>
<evidence type="ECO:0000256" key="1">
    <source>
        <dbReference type="SAM" id="MobiDB-lite"/>
    </source>
</evidence>
<feature type="non-terminal residue" evidence="2">
    <location>
        <position position="689"/>
    </location>
</feature>
<feature type="compositionally biased region" description="Basic and acidic residues" evidence="1">
    <location>
        <begin position="230"/>
        <end position="242"/>
    </location>
</feature>
<name>A0A9N9XX83_9HYPO</name>
<evidence type="ECO:0000313" key="3">
    <source>
        <dbReference type="Proteomes" id="UP000754883"/>
    </source>
</evidence>
<reference evidence="3" key="1">
    <citation type="submission" date="2019-06" db="EMBL/GenBank/DDBJ databases">
        <authorList>
            <person name="Broberg M."/>
        </authorList>
    </citation>
    <scope>NUCLEOTIDE SEQUENCE [LARGE SCALE GENOMIC DNA]</scope>
</reference>
<feature type="compositionally biased region" description="Basic and acidic residues" evidence="1">
    <location>
        <begin position="626"/>
        <end position="651"/>
    </location>
</feature>
<reference evidence="2 3" key="2">
    <citation type="submission" date="2021-10" db="EMBL/GenBank/DDBJ databases">
        <authorList>
            <person name="Piombo E."/>
        </authorList>
    </citation>
    <scope>NUCLEOTIDE SEQUENCE [LARGE SCALE GENOMIC DNA]</scope>
</reference>
<dbReference type="Proteomes" id="UP000754883">
    <property type="component" value="Unassembled WGS sequence"/>
</dbReference>
<protein>
    <submittedName>
        <fullName evidence="2">Uncharacterized protein</fullName>
    </submittedName>
</protein>
<feature type="compositionally biased region" description="Polar residues" evidence="1">
    <location>
        <begin position="669"/>
        <end position="689"/>
    </location>
</feature>
<dbReference type="OrthoDB" id="4835412at2759"/>
<proteinExistence type="predicted"/>
<feature type="region of interest" description="Disordered" evidence="1">
    <location>
        <begin position="584"/>
        <end position="689"/>
    </location>
</feature>
<feature type="compositionally biased region" description="Acidic residues" evidence="1">
    <location>
        <begin position="243"/>
        <end position="258"/>
    </location>
</feature>